<comment type="caution">
    <text evidence="1">The sequence shown here is derived from an EMBL/GenBank/DDBJ whole genome shotgun (WGS) entry which is preliminary data.</text>
</comment>
<reference evidence="1" key="1">
    <citation type="journal article" date="2020" name="mSystems">
        <title>Genome- and Community-Level Interaction Insights into Carbon Utilization and Element Cycling Functions of Hydrothermarchaeota in Hydrothermal Sediment.</title>
        <authorList>
            <person name="Zhou Z."/>
            <person name="Liu Y."/>
            <person name="Xu W."/>
            <person name="Pan J."/>
            <person name="Luo Z.H."/>
            <person name="Li M."/>
        </authorList>
    </citation>
    <scope>NUCLEOTIDE SEQUENCE [LARGE SCALE GENOMIC DNA]</scope>
    <source>
        <strain evidence="1">HyVt-19</strain>
    </source>
</reference>
<gene>
    <name evidence="1" type="ORF">ENG14_01125</name>
</gene>
<proteinExistence type="predicted"/>
<sequence length="31" mass="3623">MSERARLFVLWTNGDPVTSEKMVFMYTVNSL</sequence>
<organism evidence="1">
    <name type="scientific">Thermodesulforhabdus norvegica</name>
    <dbReference type="NCBI Taxonomy" id="39841"/>
    <lineage>
        <taxon>Bacteria</taxon>
        <taxon>Pseudomonadati</taxon>
        <taxon>Thermodesulfobacteriota</taxon>
        <taxon>Syntrophobacteria</taxon>
        <taxon>Syntrophobacterales</taxon>
        <taxon>Thermodesulforhabdaceae</taxon>
        <taxon>Thermodesulforhabdus</taxon>
    </lineage>
</organism>
<dbReference type="Proteomes" id="UP000886355">
    <property type="component" value="Unassembled WGS sequence"/>
</dbReference>
<protein>
    <submittedName>
        <fullName evidence="1">DsrE family protein</fullName>
    </submittedName>
</protein>
<evidence type="ECO:0000313" key="1">
    <source>
        <dbReference type="EMBL" id="HDL89489.1"/>
    </source>
</evidence>
<feature type="non-terminal residue" evidence="1">
    <location>
        <position position="31"/>
    </location>
</feature>
<name>A0A7C0WRB4_9BACT</name>
<dbReference type="AlphaFoldDB" id="A0A7C0WRB4"/>
<dbReference type="EMBL" id="DQZW01000053">
    <property type="protein sequence ID" value="HDL89489.1"/>
    <property type="molecule type" value="Genomic_DNA"/>
</dbReference>
<accession>A0A7C0WRB4</accession>